<dbReference type="EMBL" id="MPNT01000013">
    <property type="protein sequence ID" value="OJZ72864.1"/>
    <property type="molecule type" value="Genomic_DNA"/>
</dbReference>
<protein>
    <submittedName>
        <fullName evidence="1">Uncharacterized protein</fullName>
    </submittedName>
</protein>
<proteinExistence type="predicted"/>
<sequence length="65" mass="6372">MVVLGKDEDAGSVVVAADADVVQGADCVQGDGSGLVDAVSAYAVVVSMRVVGSAGVDDCWGSSVR</sequence>
<accession>A0A1Q4HTC2</accession>
<evidence type="ECO:0000313" key="1">
    <source>
        <dbReference type="EMBL" id="OJZ72864.1"/>
    </source>
</evidence>
<reference evidence="1 2" key="1">
    <citation type="submission" date="2016-11" db="EMBL/GenBank/DDBJ databases">
        <title>Genome sequences of unsequenced Mycobacteria.</title>
        <authorList>
            <person name="Greninger A.L."/>
            <person name="Fang F."/>
            <person name="Jerome K.R."/>
        </authorList>
    </citation>
    <scope>NUCLEOTIDE SEQUENCE [LARGE SCALE GENOMIC DNA]</scope>
    <source>
        <strain evidence="1 2">M11</strain>
    </source>
</reference>
<organism evidence="1 2">
    <name type="scientific">Mycobacterium paraffinicum</name>
    <dbReference type="NCBI Taxonomy" id="53378"/>
    <lineage>
        <taxon>Bacteria</taxon>
        <taxon>Bacillati</taxon>
        <taxon>Actinomycetota</taxon>
        <taxon>Actinomycetes</taxon>
        <taxon>Mycobacteriales</taxon>
        <taxon>Mycobacteriaceae</taxon>
        <taxon>Mycobacterium</taxon>
    </lineage>
</organism>
<evidence type="ECO:0000313" key="2">
    <source>
        <dbReference type="Proteomes" id="UP000186438"/>
    </source>
</evidence>
<dbReference type="Proteomes" id="UP000186438">
    <property type="component" value="Unassembled WGS sequence"/>
</dbReference>
<dbReference type="AlphaFoldDB" id="A0A1Q4HTC2"/>
<name>A0A1Q4HTC2_9MYCO</name>
<comment type="caution">
    <text evidence="1">The sequence shown here is derived from an EMBL/GenBank/DDBJ whole genome shotgun (WGS) entry which is preliminary data.</text>
</comment>
<gene>
    <name evidence="1" type="ORF">BRW65_15295</name>
</gene>
<keyword evidence="2" id="KW-1185">Reference proteome</keyword>